<dbReference type="EMBL" id="JABXXO010000011">
    <property type="protein sequence ID" value="KAF7763839.1"/>
    <property type="molecule type" value="Genomic_DNA"/>
</dbReference>
<protein>
    <submittedName>
        <fullName evidence="1">Uncharacterized protein</fullName>
    </submittedName>
</protein>
<accession>A0A8H7C6Z2</accession>
<proteinExistence type="predicted"/>
<comment type="caution">
    <text evidence="1">The sequence shown here is derived from an EMBL/GenBank/DDBJ whole genome shotgun (WGS) entry which is preliminary data.</text>
</comment>
<evidence type="ECO:0000313" key="1">
    <source>
        <dbReference type="EMBL" id="KAF7763839.1"/>
    </source>
</evidence>
<organism evidence="1 2">
    <name type="scientific">Agaricus bisporus var. burnettii</name>
    <dbReference type="NCBI Taxonomy" id="192524"/>
    <lineage>
        <taxon>Eukaryota</taxon>
        <taxon>Fungi</taxon>
        <taxon>Dikarya</taxon>
        <taxon>Basidiomycota</taxon>
        <taxon>Agaricomycotina</taxon>
        <taxon>Agaricomycetes</taxon>
        <taxon>Agaricomycetidae</taxon>
        <taxon>Agaricales</taxon>
        <taxon>Agaricineae</taxon>
        <taxon>Agaricaceae</taxon>
        <taxon>Agaricus</taxon>
    </lineage>
</organism>
<dbReference type="AlphaFoldDB" id="A0A8H7C6Z2"/>
<gene>
    <name evidence="1" type="ORF">Agabi119p4_8376</name>
</gene>
<name>A0A8H7C6Z2_AGABI</name>
<sequence length="137" mass="14920">MKLYSAQIPPGGCCTTGGDLFASAFLVTSRSASIVVHSDTHCSGITKSGGKFKCVQPSFAFSASHWTRSNSNRDETETFTNSSLCQRPDTITLIDINGKAVNITIPEGENTEYEHEFAMGNYATLMEMANISRLLHF</sequence>
<evidence type="ECO:0000313" key="2">
    <source>
        <dbReference type="Proteomes" id="UP000629468"/>
    </source>
</evidence>
<reference evidence="1 2" key="1">
    <citation type="journal article" name="Sci. Rep.">
        <title>Telomere-to-telomere assembled and centromere annotated genomes of the two main subspecies of the button mushroom Agaricus bisporus reveal especially polymorphic chromosome ends.</title>
        <authorList>
            <person name="Sonnenberg A.S.M."/>
            <person name="Sedaghat-Telgerd N."/>
            <person name="Lavrijssen B."/>
            <person name="Ohm R.A."/>
            <person name="Hendrickx P.M."/>
            <person name="Scholtmeijer K."/>
            <person name="Baars J.J.P."/>
            <person name="van Peer A."/>
        </authorList>
    </citation>
    <scope>NUCLEOTIDE SEQUENCE [LARGE SCALE GENOMIC DNA]</scope>
    <source>
        <strain evidence="1 2">H119_p4</strain>
    </source>
</reference>
<dbReference type="Proteomes" id="UP000629468">
    <property type="component" value="Unassembled WGS sequence"/>
</dbReference>